<evidence type="ECO:0000259" key="2">
    <source>
        <dbReference type="Pfam" id="PF13476"/>
    </source>
</evidence>
<feature type="coiled-coil region" evidence="1">
    <location>
        <begin position="716"/>
        <end position="771"/>
    </location>
</feature>
<dbReference type="AlphaFoldDB" id="A0A2W1KS20"/>
<evidence type="ECO:0000313" key="3">
    <source>
        <dbReference type="EMBL" id="PZD82101.1"/>
    </source>
</evidence>
<dbReference type="GO" id="GO:0005524">
    <property type="term" value="F:ATP binding"/>
    <property type="evidence" value="ECO:0007669"/>
    <property type="project" value="UniProtKB-KW"/>
</dbReference>
<accession>A0A2W1KS20</accession>
<keyword evidence="1" id="KW-0175">Coiled coil</keyword>
<dbReference type="Pfam" id="PF13558">
    <property type="entry name" value="SbcC_Walker_B"/>
    <property type="match status" value="1"/>
</dbReference>
<feature type="domain" description="Rad50/SbcC-type AAA" evidence="2">
    <location>
        <begin position="6"/>
        <end position="225"/>
    </location>
</feature>
<organism evidence="3 4">
    <name type="scientific">Acidithiobacillus ferrooxidans</name>
    <name type="common">Thiobacillus ferrooxidans</name>
    <dbReference type="NCBI Taxonomy" id="920"/>
    <lineage>
        <taxon>Bacteria</taxon>
        <taxon>Pseudomonadati</taxon>
        <taxon>Pseudomonadota</taxon>
        <taxon>Acidithiobacillia</taxon>
        <taxon>Acidithiobacillales</taxon>
        <taxon>Acidithiobacillaceae</taxon>
        <taxon>Acidithiobacillus</taxon>
    </lineage>
</organism>
<keyword evidence="3" id="KW-0067">ATP-binding</keyword>
<proteinExistence type="predicted"/>
<dbReference type="Pfam" id="PF13476">
    <property type="entry name" value="AAA_23"/>
    <property type="match status" value="1"/>
</dbReference>
<dbReference type="PANTHER" id="PTHR32114:SF2">
    <property type="entry name" value="ABC TRANSPORTER ABCH.3"/>
    <property type="match status" value="1"/>
</dbReference>
<keyword evidence="3" id="KW-0547">Nucleotide-binding</keyword>
<dbReference type="Proteomes" id="UP000248886">
    <property type="component" value="Unassembled WGS sequence"/>
</dbReference>
<reference evidence="3 4" key="1">
    <citation type="submission" date="2018-06" db="EMBL/GenBank/DDBJ databases">
        <title>Draft sequence of Acidithiobacillus ferrooxidans CCM 4253.</title>
        <authorList>
            <person name="Moya-Beltran A."/>
            <person name="Castro M."/>
            <person name="Covarrubias P.C."/>
            <person name="Issotta F."/>
            <person name="Janiczek O."/>
            <person name="Mandl M."/>
            <person name="Kucera J."/>
            <person name="Quatrini R."/>
        </authorList>
    </citation>
    <scope>NUCLEOTIDE SEQUENCE [LARGE SCALE GENOMIC DNA]</scope>
    <source>
        <strain evidence="3 4">CCM 4253</strain>
    </source>
</reference>
<sequence length="1223" mass="136571">MRIQQVRFKNLNSLVGEWSIDFTHPAYASEGIFAITGPTGAGKTTILDAICLALYGRTPRLNKVTKGTNEIMSRQTGECFAEVTFATQTGQYRCHWSQHRARKKPDGELQNPKHEIADARSGILLESSLKGVSDRIETATGMGFEQFTRSMLLAQGGFAAFLQAAADERAPILEQITGTEIYSEISVSVHERRTVERNALERMEAELEGMRLLRPEEEQGLNESLAQKTQQEAKLAAEIARTQEIIRWLDSIAQLEMDLQQIAGQKVNLQVRVTAFAPEQERLTQANKALELEADYTALQSLRHAQETDAASHREKQAILPEQVEAVRQATEAERMAAVQLEASKTTQQQALPLIRQVRELDLKIREKEAPVRVASDAIAAYAQSLKALRVKQDTDLREQERLQNIFAVLTQQLVDTQADAGLVEHLAGMRARMEAVQQVYGQWREKGRAIRQTEEALATAVRSWQTGEEGRSKAEITLNGLQEEEAEKQLSFKDLLEGQELPEWRVRLDRLKDQGVVLAKIQDAAQVIAQTTQHLATLKVHQTALLAENATLDARLTAKLAQKTTHDHTVSLLETQITLLNRIESLEAMRHQLEDGEVCPLCGATEHPFAEGNIPHFDETRQALIAAKTAQDANAEEITTLKVKQAEQGKELERLHAEQQYATAQRAAAQDLIAANGQVFALLQAEDPQLTDQVQTLRDEHGAALERAHGIVRRADAAEKALAELRVSLDQAKTAFVKADREFESARHQKVSLEKSLEQIKEDALSLSAQQEQYMAVLSGNLATYSVAPVSLDALNQIQADLSERRAQWLRRQEEKGDVVVKRAALEAQIRHQGEEMLKLDGETQKQQRQLEMLRVEQQAWKDQRRALFGDKNPEDEERHLSGAIVSAENILENVRRQMYTAQQKLDLLQESVANLVVGIEERKPRLEAAEAAFASRLLKAEFASEVQFLATRLPEDERKKLANAAFQLKDEASVLNAMEQEKNTLLATERQKQITDAPKDTVSQILSDLMVNHRNMQQEIGGLSQRLKDNAALKEQMHGRGEAIAAQKRECGRWDLLHELIGSSDGKKYRNFAQGLTFELMVSHANRQLQKMTDRYLLVRDGRQPLELNVIDNYQAGEVRSTKNLSGGESFIVSLALALGLSHMASKNVRVDSLFLDEGFGTLDEEALDMALETLAGLQQEGKLIGVISHVAALKERIGTQIQVTPRTGGRSTIFGPGCVF</sequence>
<dbReference type="InterPro" id="IPR038729">
    <property type="entry name" value="Rad50/SbcC_AAA"/>
</dbReference>
<gene>
    <name evidence="3" type="ORF">DN052_03420</name>
</gene>
<evidence type="ECO:0000256" key="1">
    <source>
        <dbReference type="SAM" id="Coils"/>
    </source>
</evidence>
<dbReference type="OrthoDB" id="9795626at2"/>
<dbReference type="PANTHER" id="PTHR32114">
    <property type="entry name" value="ABC TRANSPORTER ABCH.3"/>
    <property type="match status" value="1"/>
</dbReference>
<dbReference type="GO" id="GO:0006302">
    <property type="term" value="P:double-strand break repair"/>
    <property type="evidence" value="ECO:0007669"/>
    <property type="project" value="InterPro"/>
</dbReference>
<name>A0A2W1KS20_ACIFR</name>
<dbReference type="InterPro" id="IPR027417">
    <property type="entry name" value="P-loop_NTPase"/>
</dbReference>
<dbReference type="SUPFAM" id="SSF52540">
    <property type="entry name" value="P-loop containing nucleoside triphosphate hydrolases"/>
    <property type="match status" value="1"/>
</dbReference>
<dbReference type="Gene3D" id="3.40.50.300">
    <property type="entry name" value="P-loop containing nucleotide triphosphate hydrolases"/>
    <property type="match status" value="2"/>
</dbReference>
<protein>
    <submittedName>
        <fullName evidence="3">ATP-binding cassette family protein</fullName>
    </submittedName>
</protein>
<dbReference type="EMBL" id="QKQP01000001">
    <property type="protein sequence ID" value="PZD82101.1"/>
    <property type="molecule type" value="Genomic_DNA"/>
</dbReference>
<feature type="coiled-coil region" evidence="1">
    <location>
        <begin position="886"/>
        <end position="913"/>
    </location>
</feature>
<dbReference type="GO" id="GO:0016887">
    <property type="term" value="F:ATP hydrolysis activity"/>
    <property type="evidence" value="ECO:0007669"/>
    <property type="project" value="InterPro"/>
</dbReference>
<dbReference type="RefSeq" id="WP_054609104.1">
    <property type="nucleotide sequence ID" value="NZ_AP025160.1"/>
</dbReference>
<evidence type="ECO:0000313" key="4">
    <source>
        <dbReference type="Proteomes" id="UP000248886"/>
    </source>
</evidence>
<comment type="caution">
    <text evidence="3">The sequence shown here is derived from an EMBL/GenBank/DDBJ whole genome shotgun (WGS) entry which is preliminary data.</text>
</comment>